<sequence>MPEPWEDEDATTPPKDYNLIVPDGWFKLSLDPEHRDRSIIALAEQQFHGVDNAPLLKEQMMRELQKTAKDAYQAGGIELYLSTLRIGPLPLSSSLLVSFAAPGTMPSSSDVHTFADVLGRRGAETTVVKLPVAGGAVREFRSEAASPTTQLGNELPTTTVKYYVPVPATDEWLILSFSTPLDPLARQMVGLFDAVADTLHWT</sequence>
<organism evidence="1 2">
    <name type="scientific">Streptomyces qaidamensis</name>
    <dbReference type="NCBI Taxonomy" id="1783515"/>
    <lineage>
        <taxon>Bacteria</taxon>
        <taxon>Bacillati</taxon>
        <taxon>Actinomycetota</taxon>
        <taxon>Actinomycetes</taxon>
        <taxon>Kitasatosporales</taxon>
        <taxon>Streptomycetaceae</taxon>
        <taxon>Streptomyces</taxon>
        <taxon>Streptomyces aurantiacus group</taxon>
    </lineage>
</organism>
<protein>
    <submittedName>
        <fullName evidence="1">Uncharacterized protein</fullName>
    </submittedName>
</protein>
<proteinExistence type="predicted"/>
<dbReference type="KEGG" id="stsi:A4E84_23490"/>
<name>A0A143C3W6_9ACTN</name>
<dbReference type="AlphaFoldDB" id="A0A143C3W6"/>
<evidence type="ECO:0000313" key="2">
    <source>
        <dbReference type="Proteomes" id="UP000076096"/>
    </source>
</evidence>
<dbReference type="STRING" id="1783515.A4E84_23490"/>
<dbReference type="EMBL" id="CP015098">
    <property type="protein sequence ID" value="AMW12196.1"/>
    <property type="molecule type" value="Genomic_DNA"/>
</dbReference>
<gene>
    <name evidence="1" type="ORF">A4E84_23490</name>
</gene>
<evidence type="ECO:0000313" key="1">
    <source>
        <dbReference type="EMBL" id="AMW12196.1"/>
    </source>
</evidence>
<keyword evidence="2" id="KW-1185">Reference proteome</keyword>
<reference evidence="2" key="1">
    <citation type="submission" date="2016-04" db="EMBL/GenBank/DDBJ databases">
        <authorList>
            <person name="Zhang B."/>
        </authorList>
    </citation>
    <scope>NUCLEOTIDE SEQUENCE [LARGE SCALE GENOMIC DNA]</scope>
    <source>
        <strain evidence="2">S10</strain>
    </source>
</reference>
<dbReference type="Proteomes" id="UP000076096">
    <property type="component" value="Chromosome"/>
</dbReference>
<accession>A0A143C3W6</accession>
<dbReference type="RefSeq" id="WP_062928478.1">
    <property type="nucleotide sequence ID" value="NZ_CP015098.1"/>
</dbReference>